<dbReference type="PATRIC" id="fig|1126833.4.peg.4770"/>
<dbReference type="RefSeq" id="WP_045672133.1">
    <property type="nucleotide sequence ID" value="NZ_CP011058.1"/>
</dbReference>
<dbReference type="CDD" id="cd00761">
    <property type="entry name" value="Glyco_tranf_GTA_type"/>
    <property type="match status" value="1"/>
</dbReference>
<protein>
    <recommendedName>
        <fullName evidence="3">Glycosyl transferase family 2</fullName>
    </recommendedName>
</protein>
<name>A0A0D5NP80_9BACL</name>
<dbReference type="HOGENOM" id="CLU_555414_0_0_9"/>
<evidence type="ECO:0000313" key="1">
    <source>
        <dbReference type="EMBL" id="AJY76708.1"/>
    </source>
</evidence>
<dbReference type="OrthoDB" id="2592041at2"/>
<dbReference type="Proteomes" id="UP000032633">
    <property type="component" value="Chromosome"/>
</dbReference>
<sequence length="416" mass="48408">MIDITPELLAFAGELGRNSDCRYLICPECDDAQQMIARQHSGLEIMNTSLKEASSSMGPELMNESVILCSGLITMPGKLFHLKKLMDKVPLCIVTEPDSNKSPKQFERWLLSERLNVEFTGYTGPNTLTAVIGNSRFDKGSGNSHFKVVALLCAYNEADIIEHTLRYLLHQGIYVYVLENWSLDSTWEKIQPFINYPHFIGCERFPQKGPDPTFNWLKILERKKELSQSLRADWFIHYDIDEIRMSPWPQLNLMEAIRYVDQMGFNAIDHTVLEFQPVDNGFTGVVDFGTYFKYFEFGKRTDHFQQVKAWKNTGKEIELVWGGHNVSFDDRKVCPYKFIMRHYPVRSQAHGERKVFIDRQPRWNPEERATNHHTHYDHIDIGHSFVRSPEELKIFHPKTFFTKYLAERLTGINIST</sequence>
<evidence type="ECO:0000313" key="2">
    <source>
        <dbReference type="Proteomes" id="UP000032633"/>
    </source>
</evidence>
<accession>A0A0D5NP80</accession>
<proteinExistence type="predicted"/>
<dbReference type="AlphaFoldDB" id="A0A0D5NP80"/>
<keyword evidence="2" id="KW-1185">Reference proteome</keyword>
<organism evidence="1 2">
    <name type="scientific">Paenibacillus beijingensis</name>
    <dbReference type="NCBI Taxonomy" id="1126833"/>
    <lineage>
        <taxon>Bacteria</taxon>
        <taxon>Bacillati</taxon>
        <taxon>Bacillota</taxon>
        <taxon>Bacilli</taxon>
        <taxon>Bacillales</taxon>
        <taxon>Paenibacillaceae</taxon>
        <taxon>Paenibacillus</taxon>
    </lineage>
</organism>
<dbReference type="EMBL" id="CP011058">
    <property type="protein sequence ID" value="AJY76708.1"/>
    <property type="molecule type" value="Genomic_DNA"/>
</dbReference>
<dbReference type="KEGG" id="pbj:VN24_21715"/>
<reference evidence="1 2" key="1">
    <citation type="journal article" date="2015" name="J. Biotechnol.">
        <title>Complete genome sequence of Paenibacillus beijingensis 7188(T) (=DSM 24997(T)), a novel rhizobacterium from jujube garden soil.</title>
        <authorList>
            <person name="Kwak Y."/>
            <person name="Shin J.H."/>
        </authorList>
    </citation>
    <scope>NUCLEOTIDE SEQUENCE [LARGE SCALE GENOMIC DNA]</scope>
    <source>
        <strain evidence="1 2">DSM 24997</strain>
    </source>
</reference>
<gene>
    <name evidence="1" type="ORF">VN24_21715</name>
</gene>
<reference evidence="2" key="2">
    <citation type="submission" date="2015-03" db="EMBL/GenBank/DDBJ databases">
        <title>Genome sequence of Paenibacillus beijingensis strain DSM 24997T.</title>
        <authorList>
            <person name="Kwak Y."/>
            <person name="Shin J.-H."/>
        </authorList>
    </citation>
    <scope>NUCLEOTIDE SEQUENCE [LARGE SCALE GENOMIC DNA]</scope>
    <source>
        <strain evidence="2">DSM 24997</strain>
    </source>
</reference>
<evidence type="ECO:0008006" key="3">
    <source>
        <dbReference type="Google" id="ProtNLM"/>
    </source>
</evidence>